<comment type="caution">
    <text evidence="1">The sequence shown here is derived from an EMBL/GenBank/DDBJ whole genome shotgun (WGS) entry which is preliminary data.</text>
</comment>
<dbReference type="AlphaFoldDB" id="X1CNM1"/>
<accession>X1CNM1</accession>
<proteinExistence type="predicted"/>
<feature type="non-terminal residue" evidence="1">
    <location>
        <position position="1"/>
    </location>
</feature>
<gene>
    <name evidence="1" type="ORF">S01H4_62916</name>
</gene>
<reference evidence="1" key="1">
    <citation type="journal article" date="2014" name="Front. Microbiol.">
        <title>High frequency of phylogenetically diverse reductive dehalogenase-homologous genes in deep subseafloor sedimentary metagenomes.</title>
        <authorList>
            <person name="Kawai M."/>
            <person name="Futagami T."/>
            <person name="Toyoda A."/>
            <person name="Takaki Y."/>
            <person name="Nishi S."/>
            <person name="Hori S."/>
            <person name="Arai W."/>
            <person name="Tsubouchi T."/>
            <person name="Morono Y."/>
            <person name="Uchiyama I."/>
            <person name="Ito T."/>
            <person name="Fujiyama A."/>
            <person name="Inagaki F."/>
            <person name="Takami H."/>
        </authorList>
    </citation>
    <scope>NUCLEOTIDE SEQUENCE</scope>
    <source>
        <strain evidence="1">Expedition CK06-06</strain>
    </source>
</reference>
<sequence length="42" mass="4633">FLLHHQYVRGFFSSLKLPLFNIGGNGDEMGGKGKKDGRGLLQ</sequence>
<organism evidence="1">
    <name type="scientific">marine sediment metagenome</name>
    <dbReference type="NCBI Taxonomy" id="412755"/>
    <lineage>
        <taxon>unclassified sequences</taxon>
        <taxon>metagenomes</taxon>
        <taxon>ecological metagenomes</taxon>
    </lineage>
</organism>
<name>X1CNM1_9ZZZZ</name>
<evidence type="ECO:0000313" key="1">
    <source>
        <dbReference type="EMBL" id="GAH10006.1"/>
    </source>
</evidence>
<protein>
    <submittedName>
        <fullName evidence="1">Uncharacterized protein</fullName>
    </submittedName>
</protein>
<dbReference type="EMBL" id="BART01037685">
    <property type="protein sequence ID" value="GAH10006.1"/>
    <property type="molecule type" value="Genomic_DNA"/>
</dbReference>